<dbReference type="Proteomes" id="UP000229433">
    <property type="component" value="Unassembled WGS sequence"/>
</dbReference>
<name>A0A2G1VLZ3_9FLAO</name>
<organism evidence="1 2">
    <name type="scientific">Leeuwenhoekiella nanhaiensis</name>
    <dbReference type="NCBI Taxonomy" id="1655491"/>
    <lineage>
        <taxon>Bacteria</taxon>
        <taxon>Pseudomonadati</taxon>
        <taxon>Bacteroidota</taxon>
        <taxon>Flavobacteriia</taxon>
        <taxon>Flavobacteriales</taxon>
        <taxon>Flavobacteriaceae</taxon>
        <taxon>Leeuwenhoekiella</taxon>
    </lineage>
</organism>
<keyword evidence="2" id="KW-1185">Reference proteome</keyword>
<dbReference type="AlphaFoldDB" id="A0A2G1VLZ3"/>
<protein>
    <submittedName>
        <fullName evidence="1">Uncharacterized protein</fullName>
    </submittedName>
</protein>
<proteinExistence type="predicted"/>
<evidence type="ECO:0000313" key="2">
    <source>
        <dbReference type="Proteomes" id="UP000229433"/>
    </source>
</evidence>
<gene>
    <name evidence="1" type="ORF">CJ305_18355</name>
</gene>
<sequence length="136" mass="15381">MKTNKINKQKLKCLSKIANSPCGLKKEQNARHTFSTATIPFDDHTDYLSKVTALLEVCVLALDGQGSFHSKTLNHQDLDTCVKTVLEMAIEMMPHDDMFKYQQILAILEEDTEGSHFPDKLKKLLKSNADEKEENA</sequence>
<dbReference type="OrthoDB" id="1447565at2"/>
<reference evidence="1 2" key="1">
    <citation type="submission" date="2017-08" db="EMBL/GenBank/DDBJ databases">
        <title>The whole genome shortgun sequences of strain Leeuwenhoekiella nanhaiensis G18 from the South China Sea.</title>
        <authorList>
            <person name="Liu Q."/>
        </authorList>
    </citation>
    <scope>NUCLEOTIDE SEQUENCE [LARGE SCALE GENOMIC DNA]</scope>
    <source>
        <strain evidence="1 2">G18</strain>
    </source>
</reference>
<dbReference type="EMBL" id="NQXA01000031">
    <property type="protein sequence ID" value="PHQ27778.1"/>
    <property type="molecule type" value="Genomic_DNA"/>
</dbReference>
<comment type="caution">
    <text evidence="1">The sequence shown here is derived from an EMBL/GenBank/DDBJ whole genome shotgun (WGS) entry which is preliminary data.</text>
</comment>
<evidence type="ECO:0000313" key="1">
    <source>
        <dbReference type="EMBL" id="PHQ27778.1"/>
    </source>
</evidence>
<accession>A0A2G1VLZ3</accession>